<feature type="disulfide bond" evidence="6">
    <location>
        <begin position="187"/>
        <end position="190"/>
    </location>
</feature>
<evidence type="ECO:0000256" key="7">
    <source>
        <dbReference type="SAM" id="MobiDB-lite"/>
    </source>
</evidence>
<dbReference type="GO" id="GO:0071391">
    <property type="term" value="P:cellular response to estrogen stimulus"/>
    <property type="evidence" value="ECO:0007669"/>
    <property type="project" value="TreeGrafter"/>
</dbReference>
<protein>
    <recommendedName>
        <fullName evidence="9">Vitellogenin domain-containing protein</fullName>
    </recommendedName>
</protein>
<dbReference type="PROSITE" id="PS51211">
    <property type="entry name" value="VITELLOGENIN"/>
    <property type="match status" value="1"/>
</dbReference>
<feature type="disulfide bond" evidence="6">
    <location>
        <begin position="145"/>
        <end position="171"/>
    </location>
</feature>
<dbReference type="Ensembl" id="ENSSTUT00000027672.1">
    <property type="protein sequence ID" value="ENSSTUP00000026410.1"/>
    <property type="gene ID" value="ENSSTUG00000009513.1"/>
</dbReference>
<proteinExistence type="predicted"/>
<keyword evidence="3" id="KW-0758">Storage protein</keyword>
<evidence type="ECO:0000313" key="11">
    <source>
        <dbReference type="Proteomes" id="UP000472277"/>
    </source>
</evidence>
<dbReference type="InterPro" id="IPR015817">
    <property type="entry name" value="Vitellinogen_open_b-sht_sub1"/>
</dbReference>
<dbReference type="Gene3D" id="2.20.90.10">
    <property type="entry name" value="Vitellinogen, beta-sheet shell domain"/>
    <property type="match status" value="1"/>
</dbReference>
<keyword evidence="5" id="KW-0325">Glycoprotein</keyword>
<dbReference type="GO" id="GO:0005319">
    <property type="term" value="F:lipid transporter activity"/>
    <property type="evidence" value="ECO:0007669"/>
    <property type="project" value="InterPro"/>
</dbReference>
<feature type="signal peptide" evidence="8">
    <location>
        <begin position="1"/>
        <end position="19"/>
    </location>
</feature>
<dbReference type="InterPro" id="IPR015255">
    <property type="entry name" value="Vitellinogen_open_b-sht"/>
</dbReference>
<dbReference type="OMA" id="ENPMWHP"/>
<feature type="chain" id="PRO_5025466644" description="Vitellogenin domain-containing protein" evidence="8">
    <location>
        <begin position="20"/>
        <end position="1294"/>
    </location>
</feature>
<comment type="caution">
    <text evidence="6">Lacks conserved residue(s) required for the propagation of feature annotation.</text>
</comment>
<keyword evidence="1" id="KW-0597">Phosphoprotein</keyword>
<evidence type="ECO:0000256" key="8">
    <source>
        <dbReference type="SAM" id="SignalP"/>
    </source>
</evidence>
<feature type="domain" description="Vitellogenin" evidence="9">
    <location>
        <begin position="17"/>
        <end position="620"/>
    </location>
</feature>
<dbReference type="SMART" id="SM01169">
    <property type="entry name" value="DUF1943"/>
    <property type="match status" value="1"/>
</dbReference>
<reference evidence="10" key="1">
    <citation type="submission" date="2025-08" db="UniProtKB">
        <authorList>
            <consortium name="Ensembl"/>
        </authorList>
    </citation>
    <scope>IDENTIFICATION</scope>
</reference>
<evidence type="ECO:0000256" key="2">
    <source>
        <dbReference type="ARBA" id="ARBA00022729"/>
    </source>
</evidence>
<dbReference type="Gene3D" id="1.25.10.20">
    <property type="entry name" value="Vitellinogen, superhelical"/>
    <property type="match status" value="1"/>
</dbReference>
<dbReference type="PANTHER" id="PTHR23345:SF9">
    <property type="entry name" value="VITELLOGENIN-RELATED"/>
    <property type="match status" value="1"/>
</dbReference>
<evidence type="ECO:0000259" key="9">
    <source>
        <dbReference type="PROSITE" id="PS51211"/>
    </source>
</evidence>
<dbReference type="Pfam" id="PF09172">
    <property type="entry name" value="Vit_open_b-sht"/>
    <property type="match status" value="1"/>
</dbReference>
<evidence type="ECO:0000313" key="10">
    <source>
        <dbReference type="Ensembl" id="ENSSTUP00000026410.1"/>
    </source>
</evidence>
<dbReference type="InterPro" id="IPR015258">
    <property type="entry name" value="Vitellinogen_b-sht_shell"/>
</dbReference>
<evidence type="ECO:0000256" key="5">
    <source>
        <dbReference type="ARBA" id="ARBA00023180"/>
    </source>
</evidence>
<evidence type="ECO:0000256" key="3">
    <source>
        <dbReference type="ARBA" id="ARBA00022761"/>
    </source>
</evidence>
<dbReference type="PANTHER" id="PTHR23345">
    <property type="entry name" value="VITELLOGENIN-RELATED"/>
    <property type="match status" value="1"/>
</dbReference>
<dbReference type="InParanoid" id="A0A673XQ88"/>
<evidence type="ECO:0000256" key="4">
    <source>
        <dbReference type="ARBA" id="ARBA00023157"/>
    </source>
</evidence>
<name>A0A673XQ88_SALTR</name>
<dbReference type="FunFam" id="2.20.80.10:FF:000001">
    <property type="entry name" value="Vitellogenin 7"/>
    <property type="match status" value="1"/>
</dbReference>
<keyword evidence="2 8" id="KW-0732">Signal</keyword>
<dbReference type="InterPro" id="IPR050733">
    <property type="entry name" value="Vitellogenin/Apolipophorin"/>
</dbReference>
<feature type="compositionally biased region" description="Low complexity" evidence="7">
    <location>
        <begin position="1002"/>
        <end position="1055"/>
    </location>
</feature>
<accession>A0A673XQ88</accession>
<dbReference type="FunFam" id="1.25.10.20:FF:000002">
    <property type="entry name" value="Vitellogenin 7"/>
    <property type="match status" value="1"/>
</dbReference>
<organism evidence="10 11">
    <name type="scientific">Salmo trutta</name>
    <name type="common">Brown trout</name>
    <dbReference type="NCBI Taxonomy" id="8032"/>
    <lineage>
        <taxon>Eukaryota</taxon>
        <taxon>Metazoa</taxon>
        <taxon>Chordata</taxon>
        <taxon>Craniata</taxon>
        <taxon>Vertebrata</taxon>
        <taxon>Euteleostomi</taxon>
        <taxon>Actinopterygii</taxon>
        <taxon>Neopterygii</taxon>
        <taxon>Teleostei</taxon>
        <taxon>Protacanthopterygii</taxon>
        <taxon>Salmoniformes</taxon>
        <taxon>Salmonidae</taxon>
        <taxon>Salmoninae</taxon>
        <taxon>Salmo</taxon>
    </lineage>
</organism>
<dbReference type="SMART" id="SM01170">
    <property type="entry name" value="DUF1944"/>
    <property type="match status" value="1"/>
</dbReference>
<dbReference type="InterPro" id="IPR011030">
    <property type="entry name" value="Lipovitellin_superhlx_dom"/>
</dbReference>
<dbReference type="GeneTree" id="ENSGT00530000064273"/>
<dbReference type="SMART" id="SM00638">
    <property type="entry name" value="LPD_N"/>
    <property type="match status" value="1"/>
</dbReference>
<sequence length="1294" mass="141844">MKAVVFALTLALIAPAFEASKAYVYKYEALLLGGLPDEGLSRAGIKVISKVLIGAIAPTIYMLKLVDPEIFEYSGGWPKDPFVPALLTPIKFEYANGVVGKVFAPTGVSETVLNIHRGILNILQLNIKNTQNVYEMQEAGAQGVCKTHLVISEDAKTGHVHLTKTKDLNHCQEKIIKEFGLAYMEKCVECQQVGANPTATGAIIMEATVTELHQFSPFNEMNGAAHMEAKYIKKTPVEPIKEEYLHRGSIQYQFATEVLQTPIQLLRISNTSAQIVEILNHLIEYNVAKVHVDAPLKFIQLVQLMRVASYESIKAIWNQFKAKPAFRYWILDAIPAIGTPVTLKFIKEELVDGHITIAEAAPALVAAVHMVTADVETVKLFEIPVNPVLHEVAMLGYGTRISKYCAAYPTCHADFLKPIHNLFVEAIAKRNFEEIAMPLKVLGNAGHPASLKPIMKLLPGFGTAAATLPLRIQADAILAMRNIVKKEPRMIQEVAVQLFMDKALYPELRMIATVVLFETNLPMGLVTTLADAVTKEANLQMASFVYSLIKSMTKSTVPDFASVAAACNVAVKILSPKFNRLSFRFSKATHLDNYHYPLMNGDAASAFYINDAATVLPRAVVAKARTYFAGAAADVLEIGVRTEEIQEALMKMPKAPENLDRITKMKRGIKALSDWRSLPSSERLASVYMKFIKQVADQCFFSLQLATGPAFQAEAKNAVRALLSGVAFQYAKPLLAVEVRHIFPTAVGVPMELSFYTAAVAIATVSVKATMSPPLPETFHAEFTPSIAMHTFAVMGVNTAFIQAALMARVEVHTIVPARFTAKLDMVKGNFKIEALPVQIINHIVSVHVETLALARNVEDLAAAKFTPMIPAAKSVTQLSREKCTSKIASSMIGSLVTIKAQVEKKMCAKSKFFGIKACTEMESQNAAFIRNSALYALIGKHSVLVDVSQVIEKVEIEVQVGPKAAEKIIKVITMTEEEEAPEGKSALLKLKKILVPGLKNSTRSSSSSSSSRSSLRSKSSSSSKSSPSSLSSRSSSSSKSSSSRSSSRASSSRISRVRQNFQNILLKYSQLKKTSILSFQAKYLGNAVAPAVTIIIRAVRADNEVQGYQIAAYLDKANSRLQIILANLALKDNWRICADGVLLSNHKVKAKFAWGVECKEFETEITAETGLVGPDPAFRVKLTWDKLPSGLKRYAKKYSSSPHYEDSFLGFTLMLQAAEHSPRRLQTLSRLSHVLSVNLLSSVKSTGRQWRICQSWCSLANAKCPARCWAVIKTPTCGRQALIPPSWSLFLTV</sequence>
<dbReference type="Pfam" id="PF01347">
    <property type="entry name" value="Vitellogenin_N"/>
    <property type="match status" value="1"/>
</dbReference>
<dbReference type="GO" id="GO:0045735">
    <property type="term" value="F:nutrient reservoir activity"/>
    <property type="evidence" value="ECO:0007669"/>
    <property type="project" value="UniProtKB-KW"/>
</dbReference>
<dbReference type="SUPFAM" id="SSF56968">
    <property type="entry name" value="Lipovitellin-phosvitin complex, beta-sheet shell regions"/>
    <property type="match status" value="3"/>
</dbReference>
<dbReference type="Gene3D" id="2.30.230.10">
    <property type="entry name" value="Lipovitellin, beta-sheet shell regions, chain A"/>
    <property type="match status" value="1"/>
</dbReference>
<dbReference type="SUPFAM" id="SSF48431">
    <property type="entry name" value="Lipovitellin-phosvitin complex, superhelical domain"/>
    <property type="match status" value="1"/>
</dbReference>
<feature type="region of interest" description="Disordered" evidence="7">
    <location>
        <begin position="1000"/>
        <end position="1055"/>
    </location>
</feature>
<dbReference type="InterPro" id="IPR037088">
    <property type="entry name" value="Vitellinogen_b-sht_shell_sf"/>
</dbReference>
<evidence type="ECO:0000256" key="1">
    <source>
        <dbReference type="ARBA" id="ARBA00022553"/>
    </source>
</evidence>
<reference evidence="10" key="2">
    <citation type="submission" date="2025-09" db="UniProtKB">
        <authorList>
            <consortium name="Ensembl"/>
        </authorList>
    </citation>
    <scope>IDENTIFICATION</scope>
</reference>
<dbReference type="Pfam" id="PF09175">
    <property type="entry name" value="Vit_b-sht_shell"/>
    <property type="match status" value="1"/>
</dbReference>
<dbReference type="InterPro" id="IPR015819">
    <property type="entry name" value="Lipid_transp_b-sht_shell"/>
</dbReference>
<dbReference type="InterPro" id="IPR015816">
    <property type="entry name" value="Vitellinogen_b-sht_N"/>
</dbReference>
<dbReference type="Gene3D" id="2.20.50.20">
    <property type="entry name" value="Lipovitellin. Chain A, domain 3"/>
    <property type="match status" value="1"/>
</dbReference>
<dbReference type="GO" id="GO:0032355">
    <property type="term" value="P:response to estradiol"/>
    <property type="evidence" value="ECO:0007669"/>
    <property type="project" value="TreeGrafter"/>
</dbReference>
<keyword evidence="4 6" id="KW-1015">Disulfide bond</keyword>
<keyword evidence="11" id="KW-1185">Reference proteome</keyword>
<evidence type="ECO:0000256" key="6">
    <source>
        <dbReference type="PROSITE-ProRule" id="PRU00557"/>
    </source>
</evidence>
<dbReference type="Proteomes" id="UP000472277">
    <property type="component" value="Chromosome 22"/>
</dbReference>
<dbReference type="Gene3D" id="2.20.80.10">
    <property type="entry name" value="Lipovitellin-phosvitin complex, chain A, domain 4"/>
    <property type="match status" value="1"/>
</dbReference>
<dbReference type="InterPro" id="IPR001747">
    <property type="entry name" value="Vitellogenin_N"/>
</dbReference>